<name>A0AB39Z2K5_DROSZ</name>
<dbReference type="Gene3D" id="2.30.39.10">
    <property type="entry name" value="Alpha-1-antitrypsin, domain 1"/>
    <property type="match status" value="1"/>
</dbReference>
<dbReference type="Pfam" id="PF00079">
    <property type="entry name" value="Serpin"/>
    <property type="match status" value="1"/>
</dbReference>
<evidence type="ECO:0000256" key="1">
    <source>
        <dbReference type="ARBA" id="ARBA00022690"/>
    </source>
</evidence>
<keyword evidence="4" id="KW-0732">Signal</keyword>
<dbReference type="AlphaFoldDB" id="A0AB39Z2K5"/>
<evidence type="ECO:0000313" key="7">
    <source>
        <dbReference type="RefSeq" id="XP_016927525.2"/>
    </source>
</evidence>
<feature type="signal peptide" evidence="4">
    <location>
        <begin position="1"/>
        <end position="18"/>
    </location>
</feature>
<dbReference type="InterPro" id="IPR000215">
    <property type="entry name" value="Serpin_fam"/>
</dbReference>
<dbReference type="InterPro" id="IPR042178">
    <property type="entry name" value="Serpin_sf_1"/>
</dbReference>
<dbReference type="RefSeq" id="XP_016927525.2">
    <property type="nucleotide sequence ID" value="XM_017072036.2"/>
</dbReference>
<keyword evidence="1" id="KW-0646">Protease inhibitor</keyword>
<dbReference type="InterPro" id="IPR023796">
    <property type="entry name" value="Serpin_dom"/>
</dbReference>
<keyword evidence="2" id="KW-0722">Serine protease inhibitor</keyword>
<dbReference type="GO" id="GO:0004867">
    <property type="term" value="F:serine-type endopeptidase inhibitor activity"/>
    <property type="evidence" value="ECO:0007669"/>
    <property type="project" value="UniProtKB-KW"/>
</dbReference>
<organism evidence="6 7">
    <name type="scientific">Drosophila suzukii</name>
    <name type="common">Spotted-wing drosophila fruit fly</name>
    <dbReference type="NCBI Taxonomy" id="28584"/>
    <lineage>
        <taxon>Eukaryota</taxon>
        <taxon>Metazoa</taxon>
        <taxon>Ecdysozoa</taxon>
        <taxon>Arthropoda</taxon>
        <taxon>Hexapoda</taxon>
        <taxon>Insecta</taxon>
        <taxon>Pterygota</taxon>
        <taxon>Neoptera</taxon>
        <taxon>Endopterygota</taxon>
        <taxon>Diptera</taxon>
        <taxon>Brachycera</taxon>
        <taxon>Muscomorpha</taxon>
        <taxon>Ephydroidea</taxon>
        <taxon>Drosophilidae</taxon>
        <taxon>Drosophila</taxon>
        <taxon>Sophophora</taxon>
    </lineage>
</organism>
<dbReference type="Proteomes" id="UP001652628">
    <property type="component" value="Chromosome 2R"/>
</dbReference>
<evidence type="ECO:0000313" key="6">
    <source>
        <dbReference type="Proteomes" id="UP001652628"/>
    </source>
</evidence>
<feature type="domain" description="Serpin" evidence="5">
    <location>
        <begin position="45"/>
        <end position="390"/>
    </location>
</feature>
<keyword evidence="6" id="KW-1185">Reference proteome</keyword>
<dbReference type="SMART" id="SM00093">
    <property type="entry name" value="SERPIN"/>
    <property type="match status" value="1"/>
</dbReference>
<accession>A0AB39Z2K5</accession>
<dbReference type="PANTHER" id="PTHR11461:SF372">
    <property type="entry name" value="ACCESSORY GLAND PROTEIN ACP76A-RELATED"/>
    <property type="match status" value="1"/>
</dbReference>
<sequence length="391" mass="43839">MVAFIGLLLPLLVGAIWAEESEESEETTELRSHWGQEYGDYNFAGELYNHVGSTMADDQDFVISPLGVSQALGLLLFAVGPKSAAEIDAVLYPKEANASGLAPRNFLQSGELTYATVAALRPDIYIDPGFLKDAADLDSYVYKTHFAQRDVTPFSNFLNLKSRGKIDVGLPELLGDYNPANRLLFFNVLDFTAEFKYGFHIENRVLVARRTLAWHGFIPELRTRVLGLGLKDSSAELMILLPIRKANIEMVESRLRTVDVRKIRSRLNITLMNISLPKVESSKLLNLKEPLREAGIITVFNKTTADLSAFKSELPLDDVIVYTKMNIFSQGINGRSSNTSNSEQISQLEVDSLRAFVQEEKPVQFEALRPFIYAVLDSRHVYLMGRHFPTL</sequence>
<dbReference type="GO" id="GO:0005615">
    <property type="term" value="C:extracellular space"/>
    <property type="evidence" value="ECO:0007669"/>
    <property type="project" value="InterPro"/>
</dbReference>
<comment type="similarity">
    <text evidence="3">Belongs to the serpin family.</text>
</comment>
<dbReference type="Gene3D" id="3.30.497.10">
    <property type="entry name" value="Antithrombin, subunit I, domain 2"/>
    <property type="match status" value="2"/>
</dbReference>
<gene>
    <name evidence="7" type="primary">LOC108008245</name>
</gene>
<reference evidence="7" key="1">
    <citation type="submission" date="2025-08" db="UniProtKB">
        <authorList>
            <consortium name="RefSeq"/>
        </authorList>
    </citation>
    <scope>IDENTIFICATION</scope>
</reference>
<proteinExistence type="inferred from homology"/>
<evidence type="ECO:0000256" key="4">
    <source>
        <dbReference type="SAM" id="SignalP"/>
    </source>
</evidence>
<dbReference type="InterPro" id="IPR036186">
    <property type="entry name" value="Serpin_sf"/>
</dbReference>
<feature type="chain" id="PRO_5047513300" evidence="4">
    <location>
        <begin position="19"/>
        <end position="391"/>
    </location>
</feature>
<dbReference type="GeneID" id="108008245"/>
<dbReference type="PANTHER" id="PTHR11461">
    <property type="entry name" value="SERINE PROTEASE INHIBITOR, SERPIN"/>
    <property type="match status" value="1"/>
</dbReference>
<protein>
    <submittedName>
        <fullName evidence="7">Heparin cofactor 2-like</fullName>
    </submittedName>
</protein>
<dbReference type="InterPro" id="IPR042185">
    <property type="entry name" value="Serpin_sf_2"/>
</dbReference>
<evidence type="ECO:0000256" key="3">
    <source>
        <dbReference type="RuleBase" id="RU000411"/>
    </source>
</evidence>
<evidence type="ECO:0000259" key="5">
    <source>
        <dbReference type="SMART" id="SM00093"/>
    </source>
</evidence>
<dbReference type="SUPFAM" id="SSF56574">
    <property type="entry name" value="Serpins"/>
    <property type="match status" value="1"/>
</dbReference>
<evidence type="ECO:0000256" key="2">
    <source>
        <dbReference type="ARBA" id="ARBA00022900"/>
    </source>
</evidence>